<dbReference type="PANTHER" id="PTHR36417">
    <property type="entry name" value="SELENOPROTEIN DOMAIN PROTEIN (AFU_ORTHOLOGUE AFUA_1G05220)"/>
    <property type="match status" value="1"/>
</dbReference>
<name>A0A7S1Y2P3_9STRA</name>
<evidence type="ECO:0000256" key="2">
    <source>
        <dbReference type="SAM" id="MobiDB-lite"/>
    </source>
</evidence>
<evidence type="ECO:0000256" key="3">
    <source>
        <dbReference type="SAM" id="SignalP"/>
    </source>
</evidence>
<dbReference type="NCBIfam" id="TIGR02174">
    <property type="entry name" value="CXXU_selWTH"/>
    <property type="match status" value="2"/>
</dbReference>
<keyword evidence="3" id="KW-0732">Signal</keyword>
<keyword evidence="1" id="KW-0676">Redox-active center</keyword>
<feature type="chain" id="PRO_5030861338" description="Selenoprotein F/M domain-containing protein" evidence="3">
    <location>
        <begin position="23"/>
        <end position="301"/>
    </location>
</feature>
<evidence type="ECO:0000256" key="1">
    <source>
        <dbReference type="ARBA" id="ARBA00023284"/>
    </source>
</evidence>
<feature type="compositionally biased region" description="Basic and acidic residues" evidence="2">
    <location>
        <begin position="249"/>
        <end position="269"/>
    </location>
</feature>
<gene>
    <name evidence="4" type="ORF">GOCE00092_LOCUS2736</name>
</gene>
<feature type="region of interest" description="Disordered" evidence="2">
    <location>
        <begin position="249"/>
        <end position="288"/>
    </location>
</feature>
<dbReference type="AlphaFoldDB" id="A0A7S1Y2P3"/>
<dbReference type="Gene3D" id="3.40.30.10">
    <property type="entry name" value="Glutaredoxin"/>
    <property type="match status" value="2"/>
</dbReference>
<dbReference type="SUPFAM" id="SSF52833">
    <property type="entry name" value="Thioredoxin-like"/>
    <property type="match status" value="2"/>
</dbReference>
<organism evidence="4">
    <name type="scientific">Grammatophora oceanica</name>
    <dbReference type="NCBI Taxonomy" id="210454"/>
    <lineage>
        <taxon>Eukaryota</taxon>
        <taxon>Sar</taxon>
        <taxon>Stramenopiles</taxon>
        <taxon>Ochrophyta</taxon>
        <taxon>Bacillariophyta</taxon>
        <taxon>Fragilariophyceae</taxon>
        <taxon>Fragilariophycidae</taxon>
        <taxon>Rhabdonematales</taxon>
        <taxon>Grammatophoraceae</taxon>
        <taxon>Grammatophora</taxon>
    </lineage>
</organism>
<reference evidence="4" key="1">
    <citation type="submission" date="2021-01" db="EMBL/GenBank/DDBJ databases">
        <authorList>
            <person name="Corre E."/>
            <person name="Pelletier E."/>
            <person name="Niang G."/>
            <person name="Scheremetjew M."/>
            <person name="Finn R."/>
            <person name="Kale V."/>
            <person name="Holt S."/>
            <person name="Cochrane G."/>
            <person name="Meng A."/>
            <person name="Brown T."/>
            <person name="Cohen L."/>
        </authorList>
    </citation>
    <scope>NUCLEOTIDE SEQUENCE</scope>
    <source>
        <strain evidence="4">CCMP 410</strain>
    </source>
</reference>
<dbReference type="Pfam" id="PF10262">
    <property type="entry name" value="Rdx"/>
    <property type="match status" value="2"/>
</dbReference>
<proteinExistence type="predicted"/>
<feature type="signal peptide" evidence="3">
    <location>
        <begin position="1"/>
        <end position="22"/>
    </location>
</feature>
<sequence length="301" mass="33423">MQFTVLISLAVTVGRLLQPVLSFSPRAPPVHRHRVGGAISSGLALTAETSTSDGASNELLIEYCTGCRWMLRAAWMAQELLTTFEDDNLSSITLVPTREPAGVFCVRSCDDSVLLWDRKAEGGFPEAKQLKQRVRDWIAPDKDLGHSDAAAAAEKATDCETCPDPPPPRPLPKLAPNLSITYCTGCRWLLRAAWMAQELLTTFETEINSVTLVPNDEGGVYRIELDESMLWDRKKQERFPAPKEIKQKVRDVLNPERSLGHSDVTDRTEAQGTETSQDAPTAIDDMTDDEAEEMRKFFGVM</sequence>
<evidence type="ECO:0000313" key="4">
    <source>
        <dbReference type="EMBL" id="CAD9273828.1"/>
    </source>
</evidence>
<dbReference type="InterPro" id="IPR011893">
    <property type="entry name" value="Selenoprotein_Rdx-typ"/>
</dbReference>
<evidence type="ECO:0008006" key="5">
    <source>
        <dbReference type="Google" id="ProtNLM"/>
    </source>
</evidence>
<accession>A0A7S1Y2P3</accession>
<feature type="compositionally biased region" description="Polar residues" evidence="2">
    <location>
        <begin position="270"/>
        <end position="279"/>
    </location>
</feature>
<protein>
    <recommendedName>
        <fullName evidence="5">Selenoprotein F/M domain-containing protein</fullName>
    </recommendedName>
</protein>
<dbReference type="EMBL" id="HBGK01005100">
    <property type="protein sequence ID" value="CAD9273828.1"/>
    <property type="molecule type" value="Transcribed_RNA"/>
</dbReference>
<dbReference type="InterPro" id="IPR036249">
    <property type="entry name" value="Thioredoxin-like_sf"/>
</dbReference>
<dbReference type="PANTHER" id="PTHR36417:SF2">
    <property type="entry name" value="SELENOPROTEIN DOMAIN PROTEIN (AFU_ORTHOLOGUE AFUA_1G05220)"/>
    <property type="match status" value="1"/>
</dbReference>